<protein>
    <submittedName>
        <fullName evidence="2">Uncharacterized protein</fullName>
    </submittedName>
</protein>
<evidence type="ECO:0000313" key="3">
    <source>
        <dbReference type="Proteomes" id="UP001310594"/>
    </source>
</evidence>
<feature type="compositionally biased region" description="Acidic residues" evidence="1">
    <location>
        <begin position="129"/>
        <end position="159"/>
    </location>
</feature>
<feature type="region of interest" description="Disordered" evidence="1">
    <location>
        <begin position="1"/>
        <end position="191"/>
    </location>
</feature>
<gene>
    <name evidence="2" type="ORF">LTR97_010753</name>
</gene>
<evidence type="ECO:0000313" key="2">
    <source>
        <dbReference type="EMBL" id="KAK5692444.1"/>
    </source>
</evidence>
<comment type="caution">
    <text evidence="2">The sequence shown here is derived from an EMBL/GenBank/DDBJ whole genome shotgun (WGS) entry which is preliminary data.</text>
</comment>
<dbReference type="Proteomes" id="UP001310594">
    <property type="component" value="Unassembled WGS sequence"/>
</dbReference>
<organism evidence="2 3">
    <name type="scientific">Elasticomyces elasticus</name>
    <dbReference type="NCBI Taxonomy" id="574655"/>
    <lineage>
        <taxon>Eukaryota</taxon>
        <taxon>Fungi</taxon>
        <taxon>Dikarya</taxon>
        <taxon>Ascomycota</taxon>
        <taxon>Pezizomycotina</taxon>
        <taxon>Dothideomycetes</taxon>
        <taxon>Dothideomycetidae</taxon>
        <taxon>Mycosphaerellales</taxon>
        <taxon>Teratosphaeriaceae</taxon>
        <taxon>Elasticomyces</taxon>
    </lineage>
</organism>
<reference evidence="2" key="1">
    <citation type="submission" date="2023-08" db="EMBL/GenBank/DDBJ databases">
        <title>Black Yeasts Isolated from many extreme environments.</title>
        <authorList>
            <person name="Coleine C."/>
            <person name="Stajich J.E."/>
            <person name="Selbmann L."/>
        </authorList>
    </citation>
    <scope>NUCLEOTIDE SEQUENCE</scope>
    <source>
        <strain evidence="2">CCFEE 5810</strain>
    </source>
</reference>
<dbReference type="AlphaFoldDB" id="A0AAN7VZ62"/>
<evidence type="ECO:0000256" key="1">
    <source>
        <dbReference type="SAM" id="MobiDB-lite"/>
    </source>
</evidence>
<dbReference type="EMBL" id="JAVRQU010000019">
    <property type="protein sequence ID" value="KAK5692444.1"/>
    <property type="molecule type" value="Genomic_DNA"/>
</dbReference>
<sequence>MAGQSSNRAPTFLEPIRAVESSSPHQQLYCRTSPSQPQIAMATRGSKRKAGDEELVELPEDEELDEEEEEYDESDVGSDVDEDEEVEEEEDPEAESEEKEEPVAQPKAKKQKTEQPKASTKSAKKDEPVGEDDDDVDPEELEDEEDLGSDEIEDEDADDTAAKSGPTASAKARKGGQVPKEAELAEIDDED</sequence>
<feature type="compositionally biased region" description="Acidic residues" evidence="1">
    <location>
        <begin position="53"/>
        <end position="100"/>
    </location>
</feature>
<feature type="compositionally biased region" description="Polar residues" evidence="1">
    <location>
        <begin position="20"/>
        <end position="38"/>
    </location>
</feature>
<proteinExistence type="predicted"/>
<accession>A0AAN7VZ62</accession>
<name>A0AAN7VZ62_9PEZI</name>